<organism evidence="6 7">
    <name type="scientific">Tetraparma gracilis</name>
    <dbReference type="NCBI Taxonomy" id="2962635"/>
    <lineage>
        <taxon>Eukaryota</taxon>
        <taxon>Sar</taxon>
        <taxon>Stramenopiles</taxon>
        <taxon>Ochrophyta</taxon>
        <taxon>Bolidophyceae</taxon>
        <taxon>Parmales</taxon>
        <taxon>Triparmaceae</taxon>
        <taxon>Tetraparma</taxon>
    </lineage>
</organism>
<reference evidence="6 7" key="1">
    <citation type="journal article" date="2023" name="Commun. Biol.">
        <title>Genome analysis of Parmales, the sister group of diatoms, reveals the evolutionary specialization of diatoms from phago-mixotrophs to photoautotrophs.</title>
        <authorList>
            <person name="Ban H."/>
            <person name="Sato S."/>
            <person name="Yoshikawa S."/>
            <person name="Yamada K."/>
            <person name="Nakamura Y."/>
            <person name="Ichinomiya M."/>
            <person name="Sato N."/>
            <person name="Blanc-Mathieu R."/>
            <person name="Endo H."/>
            <person name="Kuwata A."/>
            <person name="Ogata H."/>
        </authorList>
    </citation>
    <scope>NUCLEOTIDE SEQUENCE [LARGE SCALE GENOMIC DNA]</scope>
</reference>
<dbReference type="Proteomes" id="UP001165060">
    <property type="component" value="Unassembled WGS sequence"/>
</dbReference>
<dbReference type="PANTHER" id="PTHR28234">
    <property type="entry name" value="NUCLEAR CONTROL OF ATPASE PROTEIN 2"/>
    <property type="match status" value="1"/>
</dbReference>
<feature type="non-terminal residue" evidence="6">
    <location>
        <position position="1"/>
    </location>
</feature>
<protein>
    <submittedName>
        <fullName evidence="6">Uncharacterized protein</fullName>
    </submittedName>
</protein>
<evidence type="ECO:0000256" key="5">
    <source>
        <dbReference type="ARBA" id="ARBA00023136"/>
    </source>
</evidence>
<keyword evidence="4" id="KW-0496">Mitochondrion</keyword>
<evidence type="ECO:0000313" key="7">
    <source>
        <dbReference type="Proteomes" id="UP001165060"/>
    </source>
</evidence>
<accession>A0ABQ6M542</accession>
<keyword evidence="7" id="KW-1185">Reference proteome</keyword>
<evidence type="ECO:0000256" key="1">
    <source>
        <dbReference type="ARBA" id="ARBA00004225"/>
    </source>
</evidence>
<evidence type="ECO:0000256" key="3">
    <source>
        <dbReference type="ARBA" id="ARBA00022989"/>
    </source>
</evidence>
<dbReference type="PANTHER" id="PTHR28234:SF1">
    <property type="entry name" value="NUCLEAR CONTROL OF ATPASE PROTEIN 2"/>
    <property type="match status" value="1"/>
</dbReference>
<evidence type="ECO:0000256" key="2">
    <source>
        <dbReference type="ARBA" id="ARBA00022692"/>
    </source>
</evidence>
<dbReference type="InterPro" id="IPR013946">
    <property type="entry name" value="NCA2-like"/>
</dbReference>
<gene>
    <name evidence="6" type="ORF">TeGR_g2729</name>
</gene>
<comment type="subcellular location">
    <subcellularLocation>
        <location evidence="1">Mitochondrion membrane</location>
        <topology evidence="1">Multi-pass membrane protein</topology>
    </subcellularLocation>
</comment>
<evidence type="ECO:0000256" key="4">
    <source>
        <dbReference type="ARBA" id="ARBA00023128"/>
    </source>
</evidence>
<evidence type="ECO:0000313" key="6">
    <source>
        <dbReference type="EMBL" id="GMI19606.1"/>
    </source>
</evidence>
<dbReference type="EMBL" id="BRYB01005036">
    <property type="protein sequence ID" value="GMI19606.1"/>
    <property type="molecule type" value="Genomic_DNA"/>
</dbReference>
<proteinExistence type="predicted"/>
<keyword evidence="5" id="KW-0472">Membrane</keyword>
<comment type="caution">
    <text evidence="6">The sequence shown here is derived from an EMBL/GenBank/DDBJ whole genome shotgun (WGS) entry which is preliminary data.</text>
</comment>
<keyword evidence="3" id="KW-1133">Transmembrane helix</keyword>
<name>A0ABQ6M542_9STRA</name>
<sequence length="339" mass="36726">AVITRRLHSLGVLQSHVLRAGWSKGVTGWGVLGVGSQPSTRRAPVASSLLVSAGAASSYDFDDPPPPPASSEPRSLYARMFYAGVSFLRFACALLIAPSLLPDSSSGLWHALLTDKSKGGGGGGAGKGRAMISVPIECGTQPDVLIDQAALSRWSVDAIRLVRHQLNRAGGGVLPPLCYGENWGEGESAAGDGVWDLDELNSRLPSWAEERGGEVAITDVVAMCEEVDGIVDCMDDYMQAQSERRLGVLKPPSPLARSWYLFAVGVPAVCFGAYQCFKHQDTVREMASKMVEKGTVFFVEHLKEPIEYIYTEFFTSKMRDKITDREALDETRASLKRML</sequence>
<keyword evidence="2" id="KW-0812">Transmembrane</keyword>